<dbReference type="SUPFAM" id="SSF53474">
    <property type="entry name" value="alpha/beta-Hydrolases"/>
    <property type="match status" value="1"/>
</dbReference>
<dbReference type="AlphaFoldDB" id="A0A401YLW5"/>
<feature type="compositionally biased region" description="Low complexity" evidence="1">
    <location>
        <begin position="244"/>
        <end position="255"/>
    </location>
</feature>
<evidence type="ECO:0000313" key="2">
    <source>
        <dbReference type="EMBL" id="GCD95591.1"/>
    </source>
</evidence>
<gene>
    <name evidence="2" type="ORF">EHYA_03266</name>
</gene>
<dbReference type="Gene3D" id="3.40.50.1820">
    <property type="entry name" value="alpha/beta hydrolase"/>
    <property type="match status" value="1"/>
</dbReference>
<dbReference type="EMBL" id="BIFH01000018">
    <property type="protein sequence ID" value="GCD95591.1"/>
    <property type="molecule type" value="Genomic_DNA"/>
</dbReference>
<feature type="compositionally biased region" description="Basic residues" evidence="1">
    <location>
        <begin position="281"/>
        <end position="302"/>
    </location>
</feature>
<dbReference type="InterPro" id="IPR029058">
    <property type="entry name" value="AB_hydrolase_fold"/>
</dbReference>
<organism evidence="2 3">
    <name type="scientific">Embleya hyalina</name>
    <dbReference type="NCBI Taxonomy" id="516124"/>
    <lineage>
        <taxon>Bacteria</taxon>
        <taxon>Bacillati</taxon>
        <taxon>Actinomycetota</taxon>
        <taxon>Actinomycetes</taxon>
        <taxon>Kitasatosporales</taxon>
        <taxon>Streptomycetaceae</taxon>
        <taxon>Embleya</taxon>
    </lineage>
</organism>
<keyword evidence="3" id="KW-1185">Reference proteome</keyword>
<evidence type="ECO:0000313" key="3">
    <source>
        <dbReference type="Proteomes" id="UP000286931"/>
    </source>
</evidence>
<protein>
    <recommendedName>
        <fullName evidence="4">Alpha/beta hydrolase</fullName>
    </recommendedName>
</protein>
<feature type="compositionally biased region" description="Basic residues" evidence="1">
    <location>
        <begin position="44"/>
        <end position="53"/>
    </location>
</feature>
<feature type="region of interest" description="Disordered" evidence="1">
    <location>
        <begin position="216"/>
        <end position="302"/>
    </location>
</feature>
<evidence type="ECO:0008006" key="4">
    <source>
        <dbReference type="Google" id="ProtNLM"/>
    </source>
</evidence>
<evidence type="ECO:0000256" key="1">
    <source>
        <dbReference type="SAM" id="MobiDB-lite"/>
    </source>
</evidence>
<name>A0A401YLW5_9ACTN</name>
<reference evidence="2 3" key="1">
    <citation type="submission" date="2018-12" db="EMBL/GenBank/DDBJ databases">
        <title>Draft genome sequence of Embleya hyalina NBRC 13850T.</title>
        <authorList>
            <person name="Komaki H."/>
            <person name="Hosoyama A."/>
            <person name="Kimura A."/>
            <person name="Ichikawa N."/>
            <person name="Tamura T."/>
        </authorList>
    </citation>
    <scope>NUCLEOTIDE SEQUENCE [LARGE SCALE GENOMIC DNA]</scope>
    <source>
        <strain evidence="2 3">NBRC 13850</strain>
    </source>
</reference>
<feature type="region of interest" description="Disordered" evidence="1">
    <location>
        <begin position="42"/>
        <end position="71"/>
    </location>
</feature>
<dbReference type="Proteomes" id="UP000286931">
    <property type="component" value="Unassembled WGS sequence"/>
</dbReference>
<proteinExistence type="predicted"/>
<feature type="compositionally biased region" description="Basic residues" evidence="1">
    <location>
        <begin position="256"/>
        <end position="268"/>
    </location>
</feature>
<accession>A0A401YLW5</accession>
<comment type="caution">
    <text evidence="2">The sequence shown here is derived from an EMBL/GenBank/DDBJ whole genome shotgun (WGS) entry which is preliminary data.</text>
</comment>
<feature type="compositionally biased region" description="Basic residues" evidence="1">
    <location>
        <begin position="229"/>
        <end position="243"/>
    </location>
</feature>
<sequence length="302" mass="32798">MPRCPPRTAEPHARALHVGDDLGRRLGTGLRPRRRAGCVVDARRGRRRPRARRAVQDASGRGVRGRCARADRGRTPAGFRTEYGVESAARAVPEWRAVLDALRDSEHVGAAGPVGYRGLSMGSAIGVPLVAAEPRIGAAVFGLAGHGSLMQAATRITVPIEFLVRWDDESIPRDRASALLDAFGTKDKTPPADTGGHADVPAFESERSGRFLARHLGGASADPDPASPPRRRPGARPPPRRRSSAATRSTAPGVGRLRRRWGRRRRVRDARPGCRGWSTPRARRRRPGRTAGNRRRRASRSA</sequence>